<keyword evidence="3" id="KW-0238">DNA-binding</keyword>
<gene>
    <name evidence="6" type="ORF">ACFOES_12415</name>
</gene>
<dbReference type="SUPFAM" id="SSF46785">
    <property type="entry name" value="Winged helix' DNA-binding domain"/>
    <property type="match status" value="1"/>
</dbReference>
<evidence type="ECO:0000256" key="3">
    <source>
        <dbReference type="ARBA" id="ARBA00023125"/>
    </source>
</evidence>
<keyword evidence="7" id="KW-1185">Reference proteome</keyword>
<dbReference type="InterPro" id="IPR036390">
    <property type="entry name" value="WH_DNA-bd_sf"/>
</dbReference>
<evidence type="ECO:0000256" key="1">
    <source>
        <dbReference type="ARBA" id="ARBA00009437"/>
    </source>
</evidence>
<comment type="similarity">
    <text evidence="1">Belongs to the LysR transcriptional regulatory family.</text>
</comment>
<evidence type="ECO:0000256" key="2">
    <source>
        <dbReference type="ARBA" id="ARBA00023015"/>
    </source>
</evidence>
<proteinExistence type="inferred from homology"/>
<sequence length="302" mass="32285">MRFTLRQIEAVLAVAELGNFSRAAERLGSTQPALSQAVRDLEAELDVRLFDRTTRRVELTEAGRAFRDQAAKGLDEIDRAVGHARDLAALRRGRIHIAAPPLLAAAVLPQAIVEFRAEHPGVDVAVEDVGTDRIVAGVASGQADLGIGTFQSLDPGLERLPIIRDDLMLFCPPDHPLAASPAPGWRDLAGEPLIALTRESGIRLLVEIGFETVEQPLRPAHEVHQIATALALVAAGLGVTVLPTYALAAAEGRAVVGRSLADPVIGREVVVIHPSDRALSPAARAFTDRLRRVVRRLSPPGP</sequence>
<protein>
    <submittedName>
        <fullName evidence="6">LysR family transcriptional regulator</fullName>
    </submittedName>
</protein>
<reference evidence="7" key="1">
    <citation type="journal article" date="2019" name="Int. J. Syst. Evol. Microbiol.">
        <title>The Global Catalogue of Microorganisms (GCM) 10K type strain sequencing project: providing services to taxonomists for standard genome sequencing and annotation.</title>
        <authorList>
            <consortium name="The Broad Institute Genomics Platform"/>
            <consortium name="The Broad Institute Genome Sequencing Center for Infectious Disease"/>
            <person name="Wu L."/>
            <person name="Ma J."/>
        </authorList>
    </citation>
    <scope>NUCLEOTIDE SEQUENCE [LARGE SCALE GENOMIC DNA]</scope>
    <source>
        <strain evidence="7">KCTC 62192</strain>
    </source>
</reference>
<name>A0ABV7AIT0_9RHOB</name>
<dbReference type="Proteomes" id="UP001595443">
    <property type="component" value="Unassembled WGS sequence"/>
</dbReference>
<dbReference type="RefSeq" id="WP_377833608.1">
    <property type="nucleotide sequence ID" value="NZ_JBHRSK010000008.1"/>
</dbReference>
<evidence type="ECO:0000259" key="5">
    <source>
        <dbReference type="PROSITE" id="PS50931"/>
    </source>
</evidence>
<comment type="caution">
    <text evidence="6">The sequence shown here is derived from an EMBL/GenBank/DDBJ whole genome shotgun (WGS) entry which is preliminary data.</text>
</comment>
<keyword evidence="2" id="KW-0805">Transcription regulation</keyword>
<evidence type="ECO:0000313" key="7">
    <source>
        <dbReference type="Proteomes" id="UP001595443"/>
    </source>
</evidence>
<dbReference type="InterPro" id="IPR050950">
    <property type="entry name" value="HTH-type_LysR_regulators"/>
</dbReference>
<dbReference type="Gene3D" id="1.10.10.10">
    <property type="entry name" value="Winged helix-like DNA-binding domain superfamily/Winged helix DNA-binding domain"/>
    <property type="match status" value="1"/>
</dbReference>
<feature type="domain" description="HTH lysR-type" evidence="5">
    <location>
        <begin position="3"/>
        <end position="60"/>
    </location>
</feature>
<dbReference type="PRINTS" id="PR00039">
    <property type="entry name" value="HTHLYSR"/>
</dbReference>
<dbReference type="Pfam" id="PF03466">
    <property type="entry name" value="LysR_substrate"/>
    <property type="match status" value="1"/>
</dbReference>
<dbReference type="InterPro" id="IPR005119">
    <property type="entry name" value="LysR_subst-bd"/>
</dbReference>
<dbReference type="Gene3D" id="3.40.190.290">
    <property type="match status" value="1"/>
</dbReference>
<organism evidence="6 7">
    <name type="scientific">Acidimangrovimonas pyrenivorans</name>
    <dbReference type="NCBI Taxonomy" id="2030798"/>
    <lineage>
        <taxon>Bacteria</taxon>
        <taxon>Pseudomonadati</taxon>
        <taxon>Pseudomonadota</taxon>
        <taxon>Alphaproteobacteria</taxon>
        <taxon>Rhodobacterales</taxon>
        <taxon>Paracoccaceae</taxon>
        <taxon>Acidimangrovimonas</taxon>
    </lineage>
</organism>
<accession>A0ABV7AIT0</accession>
<dbReference type="EMBL" id="JBHRSK010000008">
    <property type="protein sequence ID" value="MFC2968901.1"/>
    <property type="molecule type" value="Genomic_DNA"/>
</dbReference>
<dbReference type="PANTHER" id="PTHR30419:SF8">
    <property type="entry name" value="NITROGEN ASSIMILATION TRANSCRIPTIONAL ACTIVATOR-RELATED"/>
    <property type="match status" value="1"/>
</dbReference>
<dbReference type="SUPFAM" id="SSF53850">
    <property type="entry name" value="Periplasmic binding protein-like II"/>
    <property type="match status" value="1"/>
</dbReference>
<dbReference type="PANTHER" id="PTHR30419">
    <property type="entry name" value="HTH-TYPE TRANSCRIPTIONAL REGULATOR YBHD"/>
    <property type="match status" value="1"/>
</dbReference>
<dbReference type="InterPro" id="IPR000847">
    <property type="entry name" value="LysR_HTH_N"/>
</dbReference>
<dbReference type="CDD" id="cd08440">
    <property type="entry name" value="PBP2_LTTR_like_4"/>
    <property type="match status" value="1"/>
</dbReference>
<evidence type="ECO:0000313" key="6">
    <source>
        <dbReference type="EMBL" id="MFC2968901.1"/>
    </source>
</evidence>
<evidence type="ECO:0000256" key="4">
    <source>
        <dbReference type="ARBA" id="ARBA00023163"/>
    </source>
</evidence>
<dbReference type="Pfam" id="PF00126">
    <property type="entry name" value="HTH_1"/>
    <property type="match status" value="1"/>
</dbReference>
<keyword evidence="4" id="KW-0804">Transcription</keyword>
<dbReference type="InterPro" id="IPR036388">
    <property type="entry name" value="WH-like_DNA-bd_sf"/>
</dbReference>
<dbReference type="PROSITE" id="PS50931">
    <property type="entry name" value="HTH_LYSR"/>
    <property type="match status" value="1"/>
</dbReference>